<dbReference type="InterPro" id="IPR000873">
    <property type="entry name" value="AMP-dep_synth/lig_dom"/>
</dbReference>
<dbReference type="InterPro" id="IPR042099">
    <property type="entry name" value="ANL_N_sf"/>
</dbReference>
<dbReference type="Pfam" id="PF00668">
    <property type="entry name" value="Condensation"/>
    <property type="match status" value="9"/>
</dbReference>
<dbReference type="SMART" id="SM00823">
    <property type="entry name" value="PKS_PP"/>
    <property type="match status" value="4"/>
</dbReference>
<dbReference type="InterPro" id="IPR001242">
    <property type="entry name" value="Condensation_dom"/>
</dbReference>
<dbReference type="Pfam" id="PF00501">
    <property type="entry name" value="AMP-binding"/>
    <property type="match status" value="5"/>
</dbReference>
<dbReference type="GO" id="GO:0031177">
    <property type="term" value="F:phosphopantetheine binding"/>
    <property type="evidence" value="ECO:0007669"/>
    <property type="project" value="InterPro"/>
</dbReference>
<dbReference type="GO" id="GO:0044550">
    <property type="term" value="P:secondary metabolite biosynthetic process"/>
    <property type="evidence" value="ECO:0007669"/>
    <property type="project" value="TreeGrafter"/>
</dbReference>
<dbReference type="Gene3D" id="1.10.1200.10">
    <property type="entry name" value="ACP-like"/>
    <property type="match status" value="5"/>
</dbReference>
<evidence type="ECO:0000313" key="9">
    <source>
        <dbReference type="Proteomes" id="UP000244855"/>
    </source>
</evidence>
<dbReference type="InterPro" id="IPR045851">
    <property type="entry name" value="AMP-bd_C_sf"/>
</dbReference>
<sequence length="6749" mass="744504">MTAACRLLYASNPRSFNLPERKKKIFGISLIPIPATIIIVIITAMSNTTHINKTSEADMDLLHLQNLQKSTINGHGINEDTRICVLDLVQKAIDQNPDGIAVDAWDGKIKYRELSIATHNIAAKLEGLGKGDFVALCVPRSKWTPIAMLAAMQTGAAFVHIDPTYPFARIAAICAACKITTAICLEETKDIMADHIQQTIGVDNGDLTAPMEVSQLPGLGGRNESPDTCYVVFTSGSSGTPKGVVVPHSAICASILAQGLEFQLSSSTRVLQFAPATFDASMFELITTLCFGSCCCIPSKTERENNLVEVLNQYRTDLVFLTPSLARTVEPGKVPLLRNLIVGGEAPDEALINNWLSEGKHISNVYGPSECAVSASVLHYNLETRVPAATIGRPLGGGLWVVDSDDHNVLVKPGEVGELLISGQIVTDGYFNDAIKTNAAFVPAPKWWRGSSSSGRLYKTGDLVKYGTSGLILYVGRKDSQVKVRGQRLEPGEVEHHLRRSSLVQEATACVPRKGICIITLRSLEGSMDITVNTIEPLPMVTGSTSAEETRQIQKELEKSLPPYMVPTQWLVFRSMPRSSSDKLDVRRIQTWIETADAQMLDSQQTEIQQPTTASEAILLNAWKRVLKDVNMGINDQFIRRGGDSILAMQVVSECRKRNLNVTVRSLLMPQSLAEIAQEACCKTVKTHDREEEKIGEPFELSPIQQLYFENDPEGANMCNQSISLSLKGDVEFDALQKAFVAVINRHSMLRVRFAREGQHWKQHITLDAEGSFVLKQHNIKSMAEKNKLVDESERIISIVRGPVLAADVFVAKDGERTMHLAAHHLLVDFVSWRIILDDLDVVLNGTLINVSQPSSMSFSQWTKIQYEYAQGIPAQPVLTPESEWFNFWNLSTEENTVSNSTESTFQLNEADSKALLRACNVPTASDPVDLLITAVLYSFHQTFSEERDIPQIFVEGHGREAWDASIDISGTVGWFTTIYPLILKNAGFNAEITDMVQNISISRRSLTLNGLDYFSSRYLSQEREARDFPMEILFNFGGSFTTLGQENTASTSKFEFICGENGLPFDERRTGRRLALFEITSIVKDGCFVFNFQHPRAMKRGEQVRQWFQNCKEALVRFAHELPLKPRQLHVADFPLLAGSIPHSASKTYLKSLARQLALRDLSVIEDIYPTSAIQRGILVSQSRQIHLYQLYITWDISATTVDVGKLRQAWQQIVEKNAILRTTFIDDVVGADTFHQVVLRAGSSAAWIEEAPTDVDIETLSRPTYSLAQPHHRLTLQRLSKDACKCRLDINHALVDGASLAIIVDQLQNAYAGTPIAKPPAYRQYVEYHQQKESSNAMHLDYWSNYLIDAVPCFLPGRTTPIPTRSKGLKTIHFEVLDRNLIETYCQKQGVTMSSLFQLAWALLLQAYTNQTTVTFGFLVSQRDMALPYLDNAVGPYINTIVRRIELDGESGCNQILRYLQDDLTRSLDHASSSLSDVLRAHPGGLYNTAISYQRYGADATASHELTFDRKTLFDPSEDMVALDVDDYGTRVDPSLTYWHSSMSDENARNIADTVASAIASLVRHHDAKLKDLSIISPQQVSKMNQLNVRALRAEQCLHDLVTQQAIHAPEAVAVESRDGSFTYAEIDDLSSRLAHFLIREHQIALEEKVLLCSEKTSLAVIIILGILKAGGVCVAIDPAQPLIRLHHIHKETEAKLAFTSEALYSKMSELELCAVTFTAQFLVDLPSGSLVTPTRKVQPENVAFIVYTSGSTGLPKGIMLEHGSLCASILAHASALRIDSTTRALQFASWSFDVSIEETFTTLSQGGCVCVPSEWDRKNDIAAFIRDFDVNWVDLVPGMARQLQPENIPSVHTMILGGERLPLDVARKWAPKVKLINVYGPAECCINATFDDDLNTSSDGSTIGRVIPSTNAWVVGIANHNVLMPIGGIGELVLSGPTVMRGYINDQGRTDAAIFTNPAWASSDFKQDRFYKTGDLVHLNGQGRIFLLGRKDAQRKLRGHRIDLEEIQQVISDNGYVRTCSVALPRSGTLKDQIVAVVVLKDAYDSSEDSSLRLLSNENIGIHRSQLQDIKCWVSERLPSLMVPTAWALVSHIPELASGKLNISLISRWLTELDDNTTEKIQETFQDTMIQPAKTKLEADLLAVWASVLNKPSETIGVNRTFVSLGGDSLAAMQIRSKAKAAGVVVTVENLLSGMTIADIAKNGESIIPTESEGFEHNETVSTPLSAIQRTYLSRATPNTLKRFNLATLLKVLRPVSIENLRKHLTLIVTRHGALRTRFAYENETWCQFSDILPENAFTLCAYKVKNEKELKAAIEGTQERVDILKGPGLAVCLIMQDSGENFLFLTAHHLIVDIVSWQIITDELQEAFQTGDITSAKPLSFNTWLKHTSIRKLNQGVNLDKWSTATQLSAPQDNLYGDVAEISFTLDAEITSSLLAVAQTTDRIEIVDLLLTGVITGYHQTFQEYPPAHFMRSTGDEKKLEDSDILFNYVGNQHLESISAHQFFSRMENQAVHSSSVAHDLRRPAQHELLAMVVNGELKIEIGYNCLMHEKKRIEAWCSNIREALINLTSIPMAKFESLTFADCELVQSDESSFELVLADAMKKANVPRSIIQDIYPCHPQQQGMLMSQTRNPDQYLTSSTWEITTKDGSMIDVESLCNAWENVVKKHDILRTYFVEGSVAAGTLFAQVVLKTVAPRMNILAPKASYDLAVSAVGEFTPLKSSSGPVLHQLVICQGGTRTVCRLDISHTIIDGASMHLILSQISLAYHSLNQDLLNRSKYKPLIRYWLETMPESSILQSLHFWKNQLDGVEPCHFPQMAIATEEKSTIEIVSIPLVEPERLRDASRKYGLTPFNIVQVAWSLVLRSFIQNDTVCFGYLASGRHRPISGIEDAIGPYFTMLICKMQFNRSSTLLECLHSAQKEFLESFEHQEVSLSSIHHAVGLRDGATLFNTLLTYQAFTDNEEVGSLIFHELSSHDPTEYSITLGVVDRPSGIEIGMEYVTSCLGRDQAHLVAEAVGQAIESIIRDPTELVSEISLVGPIQREFILDTNAIPPVIVDELLHEEISRLAAISPDAPAVQSWDGDLSRAELDQVSSDLASHLLSTGIVHKADQIIPLCFHKSKWAIVAVLAVLKAGGAVTFMPLDVSSAQIKTMADFADATTVLADISAIASVEAAGLQCLAVTPALFNNKLLTPPRTPTEPIKSTNLSFVVFTSGSTGTPKAVMHTHRSIAATAYSERILGINTAETRRLQFAGFSFDVAVTDIISTLRAGGCVCIPSEENRIHQLAATIEELNANAANLTPTVVRTIQPAEVPSMKNLLVGGEALSRDIIYAWSPHAHVVNSYGPAESGINGVCNFQVTPDRPANIGKAFPTMRIWLTDPGNLDLLAPVGGIGEIILEGAGVARGYLKDKDRSLSAFPSSPAFYQTLPSSLKGQGQLYATGDLARYAPDGTIEFLGRKNQETKLHGHRIDLQAVEDAVSTTLNDNSFVAAEVVDILDLGKRLVAFVSSRSHVHSASCTVIIDEDPSCFSDLREKLRSTLSKHSIPSAIVPVSSMPLTQSRKIQRKTLREINLSAFMRSRIGDTRGQNKRKPTSQQEILLQKLWAKAIGIDHDSIGLDDQFFDVGGDSVAAMTLAALARDVKLSLKTSLVFKQVTLQEMAKTLTEFSTDEAIAPFSLLRVNENDRSDIVALVALVCNVGNGLIEDIYPCTPLQEGLLALSGSGKDAYISTETIKLTPGIDISRLERAFNKVADAEQILRTRLVFVEGHGTLQVVIREEIKFSTERSPHSLAMTTGTGGTPLIWLGLSECKTTLTWVMHHALYDGFSRKLILDKIQACYEDEKAIMDIAPYSSYVRYTSDLKVLEEAKAFWRDRLSDAAAPTFPRLATTKQNAKPWTNSVLQRRLNLPRLLQGITAATLIQSAWAVTIAQHSDHGTEDVVFGMTVSGRDVSIANIDRVTGPCIATVPARVNVAKEAVAMEVLRAVQDDNITMMPHAHIGLQEITKLLPKEDAHLCGFKSSLVIQPAFLKEMGAEDVVFGTLVAKGEETEAHPFAIVAELGLGPDYIDCYIMFDNQIIDTTELDWILNHFEHWVEALGRILNQNDTVSTLDQLNTNSSAEISMMQKWNGPHPEVVNLCLHDLFSQTVSRQPHAIAVDSHEGKWTYKELDEISNVLARHLQSLKIGPEDIVAVCFGKSVFAIISILAIWKAGGAYVPLDPLQPVQRLRGLINQTQAKLVLAGTTKMAKSLENASEMSSVLVIDPTHMGLFTANAAPVQAMADAENTCFVLFTSGSTGLPKGVVMKHSTIATSIAVHTKSTNMQSVSRVLHYSSLTFDLSVLELYGALALGGCIVIPSDDERMSDIGGFMARSGVTWALLTPTTANAIPNPPESLRTLVLAGEAVTEDIPARWPPSVEVLSGYGPTEVSILCATVDIRREPLPNGLIGYSTSGKMWLVQPGNVESVVGLGEIGEIMVSSVMLSEGYFRNEALTRAAFKSRPQWLTDLVPQGPERVYLTGDLAVHLPNGELVYLGRADSQVKINGQRIELGEVEQQLIASGCAVGDVVVEACKIEAWNNKKVLVAFIRTGHSSTSVLADVGIDAEPSAIEKMRCIRTAVTLRLPRAWIPTIFVPINFIPRVVSGKTDRKALRSMIQASSVDQLSSLMSTTKHSHLDVSTENERALQQMWSSVLRIPPTQISAGDMFIDVGGDSVAAIRLSTLALQKGWSLRVAHILQHGSLQAMAKAMTPQEDKKQTKIAPFVLLHPSTDIRDLADLCGMKREEVEDAYPCTPLQAGIMAMSQSRSGTYVGSFVYKLHSSVTTTALQMAWNRVRARNPILRTRIIANDKDGYVQVVQKHEETFLSVHVMETIKTEQDRCQKNMLLGKELVYPAIFKSDYYTYLSLTIHHSSYDGWSLPLLMAELQQGLAGTLSESGAACFNEFVAFLQHDKQASIDFWKAQLLEAQPTSFPSIPDVTYESRTNANSISVVKCPRQSSIAGLTLPLILRTAWEVVLSRYTASDDVLFGAVLSGRNAPVANIESLPAPTFTTVPVHMRLRETPTLENLLNEIREQSTAMIPHEQLGLRTISQEFAKDTGMKLELNNLLLVQSLDQVDSGAETALMIDEQLSQTMSESYGLIVECIPEADIEGSVTVHMHYDNNLLSEQAIQWLTQHFREAIGWVCCAPKNSSLAEFDMASSVDHAAVKAWNQHCDPRQDSCIHWEIQQHSRIQPNAIALDATVGGQWTYHALEATSSRLAAHLSSKGILPRSYIPIMFEKGAWAVVAMLAVLKVGAAYVPLDPKDTYDRHQHIIHQTKATFVLASSNNALPQHTIQCLAVNAMEMETWRADCSFTSPATPHDIAYTLFTSGSTGLPKGVVMEHSSLATGAAAMREKFKLGPHSRVYNFSSFTFDASILDILIGLSSGATICLPSEAERLDDLSKSLKNFRASFVFLTPTMASLVEPDAASAMDMIVLGGEAVTEDALIHCRGAKNILAGYGPTETCILSASGSLRDVSRANIGRPMGAQLWVIDPLSPTSRPRLAAVGCTGELAISGNTLAREYLDNPEKTAATFIENVEWMADQPTQRLYRTGDRVRFEPDGTVIFLGRMDSQIKHNGRRLELGEIEYHVAAADQIEQACVIYPSHGPWQKNLTAVVELTENIGNTPSLSTDEKDSLSAVVVTPNEQTLARVHNELATKLPMYMIPHAWIVVRKMPRGSAAKIDRARISRWVSSASHDTYEKSLLPTVVRTASDRPLSPTEELIRQLWATVLNRPARHIATEVPFPQFSGDSVSAIQVASKARQAGIKISARDIMQSQTIRRLAIIADKAAAAHINTVQTQEARPTFIEDHQPFPLSPVQRMYFKHMAAEKTGPLDQNSQFNQSFLLQLSSELAHDRLETAIGAIVEQNPMLRARFQYDRDGNISQTISKDAVRSYNFYDLGQCTAIEANEYIRVKQNELNPITGPIFFAISMQIDGSILLLMSALHLVVDLVSWRVVARQLHQLLENKALPPPIPITCFHEWTILQEARTKIEDQPAFASHAPEMKFWGVAAEQNTYGHIAQTSFSLDDATSGQLLSQSNKALTSETIDSLIASLAISFTRTFSERATPTIYIEGHGRETWDDSIDIGQTVGWFTTMYPCAATLGATDSTVAAVRAVKDARVQTPGRGRPYFASRYSESNSNQEPHLMEILFNYGGGYGEFESESPEALIRMPKEELASQINNHCIGSNVRRPALVEIYAAVDHGNLELHFTWNNQMQHQSRLKQWIHFAKTVLEQTALDLLQASPQPTLSDLTNFDGNHDNLDAIISKTNTIMDGHPELEITDIYPATALQERMVKARRSGSQLFQVKQAYQFELKDSIEIVKPRISSAWQQILHKHSALRSVLIQDNRNRMFNVVFKEAYMPLTTLWVEAEELSLRLNKPTLHSPQLPTLELLLEEGSNTARVLLQISHTIFDASSLAVVMDELQAACDTFSSTTLTCSNEIVHKALSGHRVPNDIAYWQDLLRGAKPTNLPSRSGQQFQGMCTSEEVTIPYTRALRDLGLRYGTTMATTLQAAWALTLHHLLEKQTDISFGYFSSGRDHPIPGIETAVGLFMNLCVNRVHLDNRVTVEDLIRGIQDDFSRGLQHQIACLDVVDGDGSTGSADRHHPLFNTVFNFPKSSAATTTQDENSSTFCFESVGGTDPMDFAILVRVKDVNDCAEGNGGAISVSLEYWPDRTEKQLVKKAGEIFAKSTKFIAAAGAHDVVTELL</sequence>
<dbReference type="CDD" id="cd19542">
    <property type="entry name" value="CT_NRPS-like"/>
    <property type="match status" value="2"/>
</dbReference>
<dbReference type="CDD" id="cd05918">
    <property type="entry name" value="A_NRPS_SidN3_like"/>
    <property type="match status" value="5"/>
</dbReference>
<dbReference type="InterPro" id="IPR009081">
    <property type="entry name" value="PP-bd_ACP"/>
</dbReference>
<dbReference type="Gene3D" id="3.40.50.12780">
    <property type="entry name" value="N-terminal domain of ligase-like"/>
    <property type="match status" value="5"/>
</dbReference>
<feature type="domain" description="Carrier" evidence="7">
    <location>
        <begin position="610"/>
        <end position="684"/>
    </location>
</feature>
<dbReference type="InterPro" id="IPR036736">
    <property type="entry name" value="ACP-like_sf"/>
</dbReference>
<dbReference type="SUPFAM" id="SSF52777">
    <property type="entry name" value="CoA-dependent acyltransferases"/>
    <property type="match status" value="15"/>
</dbReference>
<feature type="domain" description="Carrier" evidence="7">
    <location>
        <begin position="3595"/>
        <end position="3671"/>
    </location>
</feature>
<dbReference type="Pfam" id="PF00550">
    <property type="entry name" value="PP-binding"/>
    <property type="match status" value="5"/>
</dbReference>
<evidence type="ECO:0000256" key="5">
    <source>
        <dbReference type="ARBA" id="ARBA00029454"/>
    </source>
</evidence>
<dbReference type="PROSITE" id="PS00012">
    <property type="entry name" value="PHOSPHOPANTETHEINE"/>
    <property type="match status" value="3"/>
</dbReference>
<dbReference type="GO" id="GO:0016874">
    <property type="term" value="F:ligase activity"/>
    <property type="evidence" value="ECO:0007669"/>
    <property type="project" value="UniProtKB-KW"/>
</dbReference>
<organism evidence="8 9">
    <name type="scientific">Periconia macrospinosa</name>
    <dbReference type="NCBI Taxonomy" id="97972"/>
    <lineage>
        <taxon>Eukaryota</taxon>
        <taxon>Fungi</taxon>
        <taxon>Dikarya</taxon>
        <taxon>Ascomycota</taxon>
        <taxon>Pezizomycotina</taxon>
        <taxon>Dothideomycetes</taxon>
        <taxon>Pleosporomycetidae</taxon>
        <taxon>Pleosporales</taxon>
        <taxon>Massarineae</taxon>
        <taxon>Periconiaceae</taxon>
        <taxon>Periconia</taxon>
    </lineage>
</organism>
<dbReference type="Gene3D" id="3.30.559.10">
    <property type="entry name" value="Chloramphenicol acetyltransferase-like domain"/>
    <property type="match status" value="8"/>
</dbReference>
<dbReference type="FunFam" id="3.30.559.30:FF:000002">
    <property type="entry name" value="Nonribosomal peptide synthase Pes1"/>
    <property type="match status" value="2"/>
</dbReference>
<keyword evidence="6" id="KW-0472">Membrane</keyword>
<dbReference type="EMBL" id="KZ805394">
    <property type="protein sequence ID" value="PVH99335.1"/>
    <property type="molecule type" value="Genomic_DNA"/>
</dbReference>
<accession>A0A2V1DN25</accession>
<dbReference type="FunFam" id="3.40.50.980:FF:000001">
    <property type="entry name" value="Non-ribosomal peptide synthetase"/>
    <property type="match status" value="1"/>
</dbReference>
<dbReference type="NCBIfam" id="TIGR01733">
    <property type="entry name" value="AA-adenyl-dom"/>
    <property type="match status" value="4"/>
</dbReference>
<dbReference type="InterPro" id="IPR006162">
    <property type="entry name" value="Ppantetheine_attach_site"/>
</dbReference>
<protein>
    <submittedName>
        <fullName evidence="8">Acetyl-CoA synthetase-like protein</fullName>
    </submittedName>
</protein>
<evidence type="ECO:0000256" key="6">
    <source>
        <dbReference type="SAM" id="Phobius"/>
    </source>
</evidence>
<dbReference type="InterPro" id="IPR010071">
    <property type="entry name" value="AA_adenyl_dom"/>
</dbReference>
<dbReference type="PROSITE" id="PS50075">
    <property type="entry name" value="CARRIER"/>
    <property type="match status" value="5"/>
</dbReference>
<dbReference type="CDD" id="cd19545">
    <property type="entry name" value="FUM14_C_NRPS-like"/>
    <property type="match status" value="2"/>
</dbReference>
<keyword evidence="2" id="KW-0596">Phosphopantetheine</keyword>
<keyword evidence="6" id="KW-1133">Transmembrane helix</keyword>
<dbReference type="InterPro" id="IPR023213">
    <property type="entry name" value="CAT-like_dom_sf"/>
</dbReference>
<comment type="pathway">
    <text evidence="1">Mycotoxin biosynthesis.</text>
</comment>
<dbReference type="Gene3D" id="3.30.300.30">
    <property type="match status" value="5"/>
</dbReference>
<dbReference type="Proteomes" id="UP000244855">
    <property type="component" value="Unassembled WGS sequence"/>
</dbReference>
<keyword evidence="9" id="KW-1185">Reference proteome</keyword>
<dbReference type="GO" id="GO:0005737">
    <property type="term" value="C:cytoplasm"/>
    <property type="evidence" value="ECO:0007669"/>
    <property type="project" value="TreeGrafter"/>
</dbReference>
<gene>
    <name evidence="8" type="ORF">DM02DRAFT_629463</name>
</gene>
<dbReference type="SUPFAM" id="SSF47336">
    <property type="entry name" value="ACP-like"/>
    <property type="match status" value="5"/>
</dbReference>
<dbReference type="SUPFAM" id="SSF56801">
    <property type="entry name" value="Acetyl-CoA synthetase-like"/>
    <property type="match status" value="5"/>
</dbReference>
<dbReference type="OrthoDB" id="416786at2759"/>
<keyword evidence="3" id="KW-0597">Phosphoprotein</keyword>
<dbReference type="Gene3D" id="3.30.559.30">
    <property type="entry name" value="Nonribosomal peptide synthetase, condensation domain"/>
    <property type="match status" value="7"/>
</dbReference>
<dbReference type="InterPro" id="IPR020845">
    <property type="entry name" value="AMP-binding_CS"/>
</dbReference>
<evidence type="ECO:0000256" key="2">
    <source>
        <dbReference type="ARBA" id="ARBA00022450"/>
    </source>
</evidence>
<feature type="domain" description="Carrier" evidence="7">
    <location>
        <begin position="5753"/>
        <end position="5829"/>
    </location>
</feature>
<dbReference type="STRING" id="97972.A0A2V1DN25"/>
<keyword evidence="4" id="KW-0436">Ligase</keyword>
<reference evidence="8 9" key="1">
    <citation type="journal article" date="2018" name="Sci. Rep.">
        <title>Comparative genomics provides insights into the lifestyle and reveals functional heterogeneity of dark septate endophytic fungi.</title>
        <authorList>
            <person name="Knapp D.G."/>
            <person name="Nemeth J.B."/>
            <person name="Barry K."/>
            <person name="Hainaut M."/>
            <person name="Henrissat B."/>
            <person name="Johnson J."/>
            <person name="Kuo A."/>
            <person name="Lim J.H.P."/>
            <person name="Lipzen A."/>
            <person name="Nolan M."/>
            <person name="Ohm R.A."/>
            <person name="Tamas L."/>
            <person name="Grigoriev I.V."/>
            <person name="Spatafora J.W."/>
            <person name="Nagy L.G."/>
            <person name="Kovacs G.M."/>
        </authorList>
    </citation>
    <scope>NUCLEOTIDE SEQUENCE [LARGE SCALE GENOMIC DNA]</scope>
    <source>
        <strain evidence="8 9">DSE2036</strain>
    </source>
</reference>
<dbReference type="FunFam" id="3.30.300.30:FF:000015">
    <property type="entry name" value="Nonribosomal peptide synthase SidD"/>
    <property type="match status" value="5"/>
</dbReference>
<dbReference type="GO" id="GO:0043041">
    <property type="term" value="P:amino acid activation for nonribosomal peptide biosynthetic process"/>
    <property type="evidence" value="ECO:0007669"/>
    <property type="project" value="TreeGrafter"/>
</dbReference>
<dbReference type="PANTHER" id="PTHR45527">
    <property type="entry name" value="NONRIBOSOMAL PEPTIDE SYNTHETASE"/>
    <property type="match status" value="1"/>
</dbReference>
<dbReference type="NCBIfam" id="NF003417">
    <property type="entry name" value="PRK04813.1"/>
    <property type="match status" value="5"/>
</dbReference>
<dbReference type="PANTHER" id="PTHR45527:SF16">
    <property type="entry name" value="NONRIBOSOMAL PEPTIDE SYNTHASE ATNA-RELATED"/>
    <property type="match status" value="1"/>
</dbReference>
<dbReference type="FunFam" id="3.30.559.10:FF:000016">
    <property type="entry name" value="Nonribosomal peptide synthase Pes1"/>
    <property type="match status" value="1"/>
</dbReference>
<name>A0A2V1DN25_9PLEO</name>
<feature type="transmembrane region" description="Helical" evidence="6">
    <location>
        <begin position="25"/>
        <end position="45"/>
    </location>
</feature>
<feature type="domain" description="Carrier" evidence="7">
    <location>
        <begin position="2135"/>
        <end position="2211"/>
    </location>
</feature>
<evidence type="ECO:0000256" key="3">
    <source>
        <dbReference type="ARBA" id="ARBA00022553"/>
    </source>
</evidence>
<dbReference type="InterPro" id="IPR020806">
    <property type="entry name" value="PKS_PP-bd"/>
</dbReference>
<keyword evidence="6" id="KW-0812">Transmembrane</keyword>
<dbReference type="PROSITE" id="PS00455">
    <property type="entry name" value="AMP_BINDING"/>
    <property type="match status" value="4"/>
</dbReference>
<proteinExistence type="inferred from homology"/>
<feature type="domain" description="Carrier" evidence="7">
    <location>
        <begin position="4675"/>
        <end position="4751"/>
    </location>
</feature>
<comment type="similarity">
    <text evidence="5">Belongs to the NRP synthetase family.</text>
</comment>
<evidence type="ECO:0000256" key="1">
    <source>
        <dbReference type="ARBA" id="ARBA00004685"/>
    </source>
</evidence>
<evidence type="ECO:0000313" key="8">
    <source>
        <dbReference type="EMBL" id="PVH99335.1"/>
    </source>
</evidence>
<evidence type="ECO:0000259" key="7">
    <source>
        <dbReference type="PROSITE" id="PS50075"/>
    </source>
</evidence>
<evidence type="ECO:0000256" key="4">
    <source>
        <dbReference type="ARBA" id="ARBA00022598"/>
    </source>
</evidence>